<protein>
    <submittedName>
        <fullName evidence="1">CLUMA_CG019361, isoform A</fullName>
    </submittedName>
</protein>
<reference evidence="1 2" key="1">
    <citation type="submission" date="2015-04" db="EMBL/GenBank/DDBJ databases">
        <authorList>
            <person name="Syromyatnikov M.Y."/>
            <person name="Popov V.N."/>
        </authorList>
    </citation>
    <scope>NUCLEOTIDE SEQUENCE [LARGE SCALE GENOMIC DNA]</scope>
</reference>
<evidence type="ECO:0000313" key="1">
    <source>
        <dbReference type="EMBL" id="CRL06135.1"/>
    </source>
</evidence>
<gene>
    <name evidence="1" type="ORF">CLUMA_CG019361</name>
</gene>
<dbReference type="EMBL" id="CVRI01000066">
    <property type="protein sequence ID" value="CRL06135.1"/>
    <property type="molecule type" value="Genomic_DNA"/>
</dbReference>
<keyword evidence="2" id="KW-1185">Reference proteome</keyword>
<dbReference type="AlphaFoldDB" id="A0A1J1J156"/>
<dbReference type="Proteomes" id="UP000183832">
    <property type="component" value="Unassembled WGS sequence"/>
</dbReference>
<name>A0A1J1J156_9DIPT</name>
<proteinExistence type="predicted"/>
<sequence>MPRRDLKDFRFMPFGCLHFQCEYICFSLKDLCGNIKKMTHKISIILPSLLGAQVFTEKPEEKQISCHPKIVNFNRVDN</sequence>
<organism evidence="1 2">
    <name type="scientific">Clunio marinus</name>
    <dbReference type="NCBI Taxonomy" id="568069"/>
    <lineage>
        <taxon>Eukaryota</taxon>
        <taxon>Metazoa</taxon>
        <taxon>Ecdysozoa</taxon>
        <taxon>Arthropoda</taxon>
        <taxon>Hexapoda</taxon>
        <taxon>Insecta</taxon>
        <taxon>Pterygota</taxon>
        <taxon>Neoptera</taxon>
        <taxon>Endopterygota</taxon>
        <taxon>Diptera</taxon>
        <taxon>Nematocera</taxon>
        <taxon>Chironomoidea</taxon>
        <taxon>Chironomidae</taxon>
        <taxon>Clunio</taxon>
    </lineage>
</organism>
<evidence type="ECO:0000313" key="2">
    <source>
        <dbReference type="Proteomes" id="UP000183832"/>
    </source>
</evidence>
<accession>A0A1J1J156</accession>